<reference evidence="3" key="1">
    <citation type="submission" date="2023-03" db="EMBL/GenBank/DDBJ databases">
        <title>Massive genome expansion in bonnet fungi (Mycena s.s.) driven by repeated elements and novel gene families across ecological guilds.</title>
        <authorList>
            <consortium name="Lawrence Berkeley National Laboratory"/>
            <person name="Harder C.B."/>
            <person name="Miyauchi S."/>
            <person name="Viragh M."/>
            <person name="Kuo A."/>
            <person name="Thoen E."/>
            <person name="Andreopoulos B."/>
            <person name="Lu D."/>
            <person name="Skrede I."/>
            <person name="Drula E."/>
            <person name="Henrissat B."/>
            <person name="Morin E."/>
            <person name="Kohler A."/>
            <person name="Barry K."/>
            <person name="LaButti K."/>
            <person name="Morin E."/>
            <person name="Salamov A."/>
            <person name="Lipzen A."/>
            <person name="Mereny Z."/>
            <person name="Hegedus B."/>
            <person name="Baldrian P."/>
            <person name="Stursova M."/>
            <person name="Weitz H."/>
            <person name="Taylor A."/>
            <person name="Grigoriev I.V."/>
            <person name="Nagy L.G."/>
            <person name="Martin F."/>
            <person name="Kauserud H."/>
        </authorList>
    </citation>
    <scope>NUCLEOTIDE SEQUENCE</scope>
    <source>
        <strain evidence="3">9284</strain>
    </source>
</reference>
<feature type="region of interest" description="Disordered" evidence="1">
    <location>
        <begin position="937"/>
        <end position="1064"/>
    </location>
</feature>
<feature type="compositionally biased region" description="Polar residues" evidence="1">
    <location>
        <begin position="987"/>
        <end position="996"/>
    </location>
</feature>
<feature type="region of interest" description="Disordered" evidence="1">
    <location>
        <begin position="1153"/>
        <end position="1202"/>
    </location>
</feature>
<feature type="compositionally biased region" description="Basic and acidic residues" evidence="1">
    <location>
        <begin position="1008"/>
        <end position="1024"/>
    </location>
</feature>
<evidence type="ECO:0000259" key="2">
    <source>
        <dbReference type="Pfam" id="PF12231"/>
    </source>
</evidence>
<dbReference type="Pfam" id="PF12231">
    <property type="entry name" value="Rif1_N"/>
    <property type="match status" value="1"/>
</dbReference>
<name>A0AAD7CB07_9AGAR</name>
<evidence type="ECO:0000313" key="4">
    <source>
        <dbReference type="Proteomes" id="UP001221142"/>
    </source>
</evidence>
<feature type="compositionally biased region" description="Acidic residues" evidence="1">
    <location>
        <begin position="956"/>
        <end position="965"/>
    </location>
</feature>
<dbReference type="AlphaFoldDB" id="A0AAD7CB07"/>
<keyword evidence="4" id="KW-1185">Reference proteome</keyword>
<dbReference type="SUPFAM" id="SSF48371">
    <property type="entry name" value="ARM repeat"/>
    <property type="match status" value="1"/>
</dbReference>
<proteinExistence type="predicted"/>
<evidence type="ECO:0000256" key="1">
    <source>
        <dbReference type="SAM" id="MobiDB-lite"/>
    </source>
</evidence>
<dbReference type="InterPro" id="IPR022031">
    <property type="entry name" value="Rif1_N"/>
</dbReference>
<evidence type="ECO:0000313" key="3">
    <source>
        <dbReference type="EMBL" id="KAJ7643990.1"/>
    </source>
</evidence>
<gene>
    <name evidence="3" type="ORF">FB45DRAFT_285364</name>
</gene>
<feature type="region of interest" description="Disordered" evidence="1">
    <location>
        <begin position="1106"/>
        <end position="1136"/>
    </location>
</feature>
<dbReference type="InterPro" id="IPR016024">
    <property type="entry name" value="ARM-type_fold"/>
</dbReference>
<sequence length="1252" mass="138254">MSPDNPLASPVYFMAPAETLMESLGPNVDDISCHDLTEAYNAFSNRIKSQIRVILSVPEPQPALVSLQEHSHRIVQALRRDMKRTRQDPAANTSFQSNSSQEEEIRVARDFALLNHHVLCFVSDIFSFPPLYSIFSVDDLGAILNDLLVLGSAESIPSPASCRTWTLIVWILSVQNLPSAIVSSFRREIVSVVKRALEGKMGKDQAKLNGLKASSQFLKLYPSLFSSPLLDVFPCVLHNLISESPSQRLQAAVALGHFARAKLGGISGSCHTSLSAILTTFIDSEMTKSKSLQHQPRLRTFMKTALSADTDAPPAESPFWVVQLLASFVVLLDDSFFSNSRTLKLTLQSLEQVAGHKRHLVADLHPHVWRCLVWVSSRLPVPTDEGEDRVFLTLKQDVRGGIGLALVFSLLGSAPDGGDTTVALSKALVVVGDMLSSGDRIVQVDGMALLTRLLYNPSKGAASVAPQDLLIPQLFDGSLLSPKREAVSATARSLQRLDIGQLRLLSESEINREWDTLADLWARATRISLQDNFDELTLPPPYLTVAKYKQHLLRAWQSLLLMPSDLTQGYGHLTTPAPFPAKIADVICSFIVPVDRTEAQAQQLCLVSRMWNTVTNVFQPSWLASPAEAVLVAVLKQDYNISEEVVRDLWVAFCDKLGSYGVCSATREVLDRAPSVEVKRRLWNTAVESVPKADSPVSWKDLAFLVGVPCRCMFDFDFEAWKELVRVTIENAKVESTTPAAAIEYIFALLGSTEKLSESPKELTILLAYVDLAEETDLPETTIRVIQKALTSLYPEQATKPASLAVIQRTRDIMISAPSGLALPLVLSLQETFCPWLEDANELLDDDVRKEVAQCLYATSLSTIGDIEPSGEILVSISRFLATFADSAAFEPFWKMTYHGRDEFVPLYTEKIKSILRIVDGVWGDNFAADISLDSDSEVDSHAGSSCAESQADYEANMEVDDDDDKSTSTIRRRSRTPVPSSCIEELQQSGSSVSTIHGRKSPVSAKRGTERQDTARKRRRTDDSVGSNAIAGPSRIPAEPMNRTGSIVLSSSQRSSTSKRKGKGRLVLDCVEVAGPSTSQQKKKRRLLLDCVELPTFATFKRRRVAEMSLPTPSPSIRPPPTRDPSPKEEEEDYDSWEAGISMAELQHVRQTTGCDTAHPSSEGYDFPDPSSDDSRQRSHTVPIPPRQHHPQLRRNKTSSRMDALERAYTAITDPDGESQPIHDLVQATRWVHQIGAALNEQIGRKLDKAR</sequence>
<feature type="compositionally biased region" description="Pro residues" evidence="1">
    <location>
        <begin position="1113"/>
        <end position="1125"/>
    </location>
</feature>
<dbReference type="Proteomes" id="UP001221142">
    <property type="component" value="Unassembled WGS sequence"/>
</dbReference>
<feature type="compositionally biased region" description="Basic residues" evidence="1">
    <location>
        <begin position="1188"/>
        <end position="1199"/>
    </location>
</feature>
<comment type="caution">
    <text evidence="3">The sequence shown here is derived from an EMBL/GenBank/DDBJ whole genome shotgun (WGS) entry which is preliminary data.</text>
</comment>
<organism evidence="3 4">
    <name type="scientific">Roridomyces roridus</name>
    <dbReference type="NCBI Taxonomy" id="1738132"/>
    <lineage>
        <taxon>Eukaryota</taxon>
        <taxon>Fungi</taxon>
        <taxon>Dikarya</taxon>
        <taxon>Basidiomycota</taxon>
        <taxon>Agaricomycotina</taxon>
        <taxon>Agaricomycetes</taxon>
        <taxon>Agaricomycetidae</taxon>
        <taxon>Agaricales</taxon>
        <taxon>Marasmiineae</taxon>
        <taxon>Mycenaceae</taxon>
        <taxon>Roridomyces</taxon>
    </lineage>
</organism>
<feature type="compositionally biased region" description="Low complexity" evidence="1">
    <location>
        <begin position="1046"/>
        <end position="1057"/>
    </location>
</feature>
<feature type="domain" description="Telomere-associated protein Rif1 N-terminal" evidence="2">
    <location>
        <begin position="55"/>
        <end position="374"/>
    </location>
</feature>
<protein>
    <recommendedName>
        <fullName evidence="2">Telomere-associated protein Rif1 N-terminal domain-containing protein</fullName>
    </recommendedName>
</protein>
<accession>A0AAD7CB07</accession>
<dbReference type="EMBL" id="JARKIF010000003">
    <property type="protein sequence ID" value="KAJ7643990.1"/>
    <property type="molecule type" value="Genomic_DNA"/>
</dbReference>